<dbReference type="PROSITE" id="PS00383">
    <property type="entry name" value="TYR_PHOSPHATASE_1"/>
    <property type="match status" value="1"/>
</dbReference>
<dbReference type="EMBL" id="LGST01000063">
    <property type="protein sequence ID" value="KND95932.1"/>
    <property type="molecule type" value="Genomic_DNA"/>
</dbReference>
<evidence type="ECO:0000259" key="2">
    <source>
        <dbReference type="PROSITE" id="PS50055"/>
    </source>
</evidence>
<reference evidence="5" key="1">
    <citation type="journal article" date="2015" name="BMC Genomics">
        <title>Draft genome of a commonly misdiagnosed multidrug resistant pathogen Candida auris.</title>
        <authorList>
            <person name="Chatterjee S."/>
            <person name="Alampalli S.V."/>
            <person name="Nageshan R.K."/>
            <person name="Chettiar S.T."/>
            <person name="Joshi S."/>
            <person name="Tatu U.S."/>
        </authorList>
    </citation>
    <scope>NUCLEOTIDE SEQUENCE [LARGE SCALE GENOMIC DNA]</scope>
    <source>
        <strain evidence="5">6684</strain>
    </source>
</reference>
<sequence length="314" mass="36300">MSSSPAFFKLSPSEQRAKFLKLSQVCDDHLDEAYGEVVDSEWSILEALKKENVLRNRYSNVFPWDKTRVVLPILPGAKSDYINASRIRLSETREYIAAQGPLVNTIPHFWAMAFHEAELQKSDTIVIAMMTPLEEGGREKCSRYWPSDSCTTWDFTEALRSDGIFPGSLLITLKSREIIHDGDLIFSQFILESPTTRKNVLHYYFQKWEDAKVPDSMDPIISLSREIEKQKLKTPRIAPIVHCSAGVGRTGTFIAIDYMLHEWVCNYPKVNDPVCDIVTRLRSDRMMMVQTVYQFMFLYCVAKRIYEEMDKKLK</sequence>
<dbReference type="PANTHER" id="PTHR19134:SF449">
    <property type="entry name" value="TYROSINE-PROTEIN PHOSPHATASE 1"/>
    <property type="match status" value="1"/>
</dbReference>
<dbReference type="PANTHER" id="PTHR19134">
    <property type="entry name" value="RECEPTOR-TYPE TYROSINE-PROTEIN PHOSPHATASE"/>
    <property type="match status" value="1"/>
</dbReference>
<dbReference type="VEuPathDB" id="FungiDB:QG37_07744"/>
<dbReference type="InterPro" id="IPR029021">
    <property type="entry name" value="Prot-tyrosine_phosphatase-like"/>
</dbReference>
<gene>
    <name evidence="4" type="ORF">QG37_07744</name>
</gene>
<feature type="domain" description="Tyrosine-protein phosphatase" evidence="2">
    <location>
        <begin position="30"/>
        <end position="305"/>
    </location>
</feature>
<dbReference type="InterPro" id="IPR050348">
    <property type="entry name" value="Protein-Tyr_Phosphatase"/>
</dbReference>
<dbReference type="PRINTS" id="PR00700">
    <property type="entry name" value="PRTYPHPHTASE"/>
</dbReference>
<evidence type="ECO:0000313" key="5">
    <source>
        <dbReference type="Proteomes" id="UP000037122"/>
    </source>
</evidence>
<dbReference type="VEuPathDB" id="FungiDB:CJI97_000105"/>
<dbReference type="InterPro" id="IPR000387">
    <property type="entry name" value="Tyr_Pase_dom"/>
</dbReference>
<dbReference type="Proteomes" id="UP000037122">
    <property type="component" value="Unassembled WGS sequence"/>
</dbReference>
<comment type="similarity">
    <text evidence="1">Belongs to the protein-tyrosine phosphatase family. Non-receptor class subfamily.</text>
</comment>
<dbReference type="SMART" id="SM00194">
    <property type="entry name" value="PTPc"/>
    <property type="match status" value="1"/>
</dbReference>
<evidence type="ECO:0000313" key="4">
    <source>
        <dbReference type="EMBL" id="KND95932.1"/>
    </source>
</evidence>
<comment type="caution">
    <text evidence="4">The sequence shown here is derived from an EMBL/GenBank/DDBJ whole genome shotgun (WGS) entry which is preliminary data.</text>
</comment>
<proteinExistence type="inferred from homology"/>
<name>A0A0L0NP50_CANAR</name>
<dbReference type="CDD" id="cd18533">
    <property type="entry name" value="PTP_fungal"/>
    <property type="match status" value="1"/>
</dbReference>
<dbReference type="GO" id="GO:0004725">
    <property type="term" value="F:protein tyrosine phosphatase activity"/>
    <property type="evidence" value="ECO:0007669"/>
    <property type="project" value="InterPro"/>
</dbReference>
<organism evidence="4 5">
    <name type="scientific">Candidozyma auris</name>
    <name type="common">Yeast</name>
    <name type="synonym">Candida auris</name>
    <dbReference type="NCBI Taxonomy" id="498019"/>
    <lineage>
        <taxon>Eukaryota</taxon>
        <taxon>Fungi</taxon>
        <taxon>Dikarya</taxon>
        <taxon>Ascomycota</taxon>
        <taxon>Saccharomycotina</taxon>
        <taxon>Pichiomycetes</taxon>
        <taxon>Metschnikowiaceae</taxon>
        <taxon>Candidozyma</taxon>
    </lineage>
</organism>
<dbReference type="SMART" id="SM00404">
    <property type="entry name" value="PTPc_motif"/>
    <property type="match status" value="1"/>
</dbReference>
<dbReference type="VEuPathDB" id="FungiDB:CJI96_0001537"/>
<dbReference type="AlphaFoldDB" id="A0A0L0NP50"/>
<dbReference type="InterPro" id="IPR003595">
    <property type="entry name" value="Tyr_Pase_cat"/>
</dbReference>
<dbReference type="Pfam" id="PF00102">
    <property type="entry name" value="Y_phosphatase"/>
    <property type="match status" value="1"/>
</dbReference>
<accession>A0A0L0NP50</accession>
<feature type="domain" description="Tyrosine specific protein phosphatases" evidence="3">
    <location>
        <begin position="218"/>
        <end position="296"/>
    </location>
</feature>
<dbReference type="PROSITE" id="PS50056">
    <property type="entry name" value="TYR_PHOSPHATASE_2"/>
    <property type="match status" value="1"/>
</dbReference>
<dbReference type="PROSITE" id="PS50055">
    <property type="entry name" value="TYR_PHOSPHATASE_PTP"/>
    <property type="match status" value="1"/>
</dbReference>
<protein>
    <recommendedName>
        <fullName evidence="6">Protein-tyrosine phosphatase</fullName>
    </recommendedName>
</protein>
<dbReference type="VEuPathDB" id="FungiDB:B9J08_000100"/>
<dbReference type="InterPro" id="IPR000242">
    <property type="entry name" value="PTP_cat"/>
</dbReference>
<dbReference type="SUPFAM" id="SSF52799">
    <property type="entry name" value="(Phosphotyrosine protein) phosphatases II"/>
    <property type="match status" value="1"/>
</dbReference>
<evidence type="ECO:0008006" key="6">
    <source>
        <dbReference type="Google" id="ProtNLM"/>
    </source>
</evidence>
<evidence type="ECO:0000259" key="3">
    <source>
        <dbReference type="PROSITE" id="PS50056"/>
    </source>
</evidence>
<dbReference type="VEuPathDB" id="FungiDB:CJJ07_000516"/>
<dbReference type="InterPro" id="IPR016130">
    <property type="entry name" value="Tyr_Pase_AS"/>
</dbReference>
<evidence type="ECO:0000256" key="1">
    <source>
        <dbReference type="ARBA" id="ARBA00009649"/>
    </source>
</evidence>
<dbReference type="Gene3D" id="3.90.190.10">
    <property type="entry name" value="Protein tyrosine phosphatase superfamily"/>
    <property type="match status" value="1"/>
</dbReference>
<dbReference type="VEuPathDB" id="FungiDB:CJJ09_002074"/>